<dbReference type="Proteomes" id="UP001323798">
    <property type="component" value="Chromosome"/>
</dbReference>
<dbReference type="CDD" id="cd00085">
    <property type="entry name" value="HNHc"/>
    <property type="match status" value="1"/>
</dbReference>
<comment type="similarity">
    <text evidence="1">Belongs to the Rv1128c/1148c/1588c/1702c/1945/3466 family.</text>
</comment>
<dbReference type="EMBL" id="CP139368">
    <property type="protein sequence ID" value="WPR90276.1"/>
    <property type="molecule type" value="Genomic_DNA"/>
</dbReference>
<dbReference type="InterPro" id="IPR002711">
    <property type="entry name" value="HNH"/>
</dbReference>
<proteinExistence type="inferred from homology"/>
<dbReference type="Pfam" id="PF02720">
    <property type="entry name" value="DUF222"/>
    <property type="match status" value="1"/>
</dbReference>
<evidence type="ECO:0000259" key="2">
    <source>
        <dbReference type="SMART" id="SM00507"/>
    </source>
</evidence>
<dbReference type="RefSeq" id="WP_320942988.1">
    <property type="nucleotide sequence ID" value="NZ_BAABEU010000011.1"/>
</dbReference>
<evidence type="ECO:0000313" key="4">
    <source>
        <dbReference type="Proteomes" id="UP001323798"/>
    </source>
</evidence>
<dbReference type="SMART" id="SM00507">
    <property type="entry name" value="HNHc"/>
    <property type="match status" value="1"/>
</dbReference>
<keyword evidence="4" id="KW-1185">Reference proteome</keyword>
<reference evidence="3 4" key="1">
    <citation type="submission" date="2023-11" db="EMBL/GenBank/DDBJ databases">
        <title>Genome sequence of Microbacterium rhizosphaerae KACC 19337.</title>
        <authorList>
            <person name="Choi H."/>
            <person name="Kim S."/>
            <person name="Kim Y."/>
            <person name="Kwon S.-W."/>
            <person name="Heo J."/>
        </authorList>
    </citation>
    <scope>NUCLEOTIDE SEQUENCE [LARGE SCALE GENOMIC DNA]</scope>
    <source>
        <strain evidence="3 4">KACC 19337</strain>
    </source>
</reference>
<organism evidence="3 4">
    <name type="scientific">Microbacterium rhizosphaerae</name>
    <dbReference type="NCBI Taxonomy" id="1678237"/>
    <lineage>
        <taxon>Bacteria</taxon>
        <taxon>Bacillati</taxon>
        <taxon>Actinomycetota</taxon>
        <taxon>Actinomycetes</taxon>
        <taxon>Micrococcales</taxon>
        <taxon>Microbacteriaceae</taxon>
        <taxon>Microbacterium</taxon>
    </lineage>
</organism>
<dbReference type="InterPro" id="IPR003870">
    <property type="entry name" value="DUF222"/>
</dbReference>
<gene>
    <name evidence="3" type="ORF">SM116_03030</name>
</gene>
<dbReference type="Gene3D" id="1.10.30.50">
    <property type="match status" value="1"/>
</dbReference>
<sequence length="445" mass="48299">MLAAGDLVDEFAAGRVARAVADAAEIRLLDRAWAGVLTSPVANRDERRSAEIAQRSLVAEFATAVRVSEWTASRLLGEAHDLCRRFPAAVAALEEGRISRQHLAVIHDAGGSLLDDDARGAFVAAVLNRAVTLTPGLLKPVARILADRYAERPVDDRCAEAAAGRRVEVCDLPDGVSQLVFNGPATLVHGIDDRLTAQARQIIADREADATGHTVPDVDSAPPRDTRTLAQIRADLFTDLLLCGAPSPQLGDGLEAIRAVVQVTVPVLRMAGASDEPIVLAGYGPVDSETARRLAAGARGWERVMTCPTTGTPVAVDRYRPGKALQRFLRARDEGCRFPGCTRPVWRADLDHTIAAADGGPTTPGNLAHLCRRHHTLKHATAWTVHQQEAGVLVWTSPHGRRHTDIPRPTVRFEPDDDTLSRRSVFHEPWLFTPEDEDDTDRPEF</sequence>
<name>A0ABZ0SPP4_9MICO</name>
<feature type="domain" description="HNH nuclease" evidence="2">
    <location>
        <begin position="324"/>
        <end position="376"/>
    </location>
</feature>
<protein>
    <submittedName>
        <fullName evidence="3">DUF222 domain-containing protein</fullName>
    </submittedName>
</protein>
<evidence type="ECO:0000313" key="3">
    <source>
        <dbReference type="EMBL" id="WPR90276.1"/>
    </source>
</evidence>
<evidence type="ECO:0000256" key="1">
    <source>
        <dbReference type="ARBA" id="ARBA00023450"/>
    </source>
</evidence>
<dbReference type="Pfam" id="PF01844">
    <property type="entry name" value="HNH"/>
    <property type="match status" value="1"/>
</dbReference>
<dbReference type="InterPro" id="IPR003615">
    <property type="entry name" value="HNH_nuc"/>
</dbReference>
<accession>A0ABZ0SPP4</accession>